<protein>
    <submittedName>
        <fullName evidence="1">Uncharacterized protein</fullName>
    </submittedName>
</protein>
<accession>A0A1M5XUJ7</accession>
<reference evidence="1 2" key="1">
    <citation type="submission" date="2016-11" db="EMBL/GenBank/DDBJ databases">
        <authorList>
            <person name="Jaros S."/>
            <person name="Januszkiewicz K."/>
            <person name="Wedrychowicz H."/>
        </authorList>
    </citation>
    <scope>NUCLEOTIDE SEQUENCE [LARGE SCALE GENOMIC DNA]</scope>
    <source>
        <strain evidence="1 2">GAS138</strain>
    </source>
</reference>
<proteinExistence type="predicted"/>
<name>A0A1M5XUJ7_9BRAD</name>
<dbReference type="Proteomes" id="UP000189796">
    <property type="component" value="Chromosome I"/>
</dbReference>
<organism evidence="1 2">
    <name type="scientific">Bradyrhizobium erythrophlei</name>
    <dbReference type="NCBI Taxonomy" id="1437360"/>
    <lineage>
        <taxon>Bacteria</taxon>
        <taxon>Pseudomonadati</taxon>
        <taxon>Pseudomonadota</taxon>
        <taxon>Alphaproteobacteria</taxon>
        <taxon>Hyphomicrobiales</taxon>
        <taxon>Nitrobacteraceae</taxon>
        <taxon>Bradyrhizobium</taxon>
    </lineage>
</organism>
<evidence type="ECO:0000313" key="2">
    <source>
        <dbReference type="Proteomes" id="UP000189796"/>
    </source>
</evidence>
<dbReference type="AlphaFoldDB" id="A0A1M5XUJ7"/>
<gene>
    <name evidence="1" type="ORF">SAMN05443248_7629</name>
</gene>
<dbReference type="EMBL" id="LT670817">
    <property type="protein sequence ID" value="SHI03409.1"/>
    <property type="molecule type" value="Genomic_DNA"/>
</dbReference>
<evidence type="ECO:0000313" key="1">
    <source>
        <dbReference type="EMBL" id="SHI03409.1"/>
    </source>
</evidence>
<sequence length="32" mass="3441">MVEYTLKQIAAAGMPPDQAAPTLKLGKLPFCH</sequence>